<evidence type="ECO:0000313" key="2">
    <source>
        <dbReference type="Proteomes" id="UP001400965"/>
    </source>
</evidence>
<protein>
    <recommendedName>
        <fullName evidence="3">AbrB/MazE/SpoVT family DNA-binding domain-containing protein</fullName>
    </recommendedName>
</protein>
<evidence type="ECO:0008006" key="3">
    <source>
        <dbReference type="Google" id="ProtNLM"/>
    </source>
</evidence>
<evidence type="ECO:0000313" key="1">
    <source>
        <dbReference type="EMBL" id="GAA0863528.1"/>
    </source>
</evidence>
<dbReference type="RefSeq" id="WP_187526863.1">
    <property type="nucleotide sequence ID" value="NZ_BAAACP010000007.1"/>
</dbReference>
<keyword evidence="2" id="KW-1185">Reference proteome</keyword>
<proteinExistence type="predicted"/>
<gene>
    <name evidence="1" type="ORF">GCM10008917_13330</name>
</gene>
<dbReference type="Proteomes" id="UP001400965">
    <property type="component" value="Unassembled WGS sequence"/>
</dbReference>
<reference evidence="1 2" key="1">
    <citation type="journal article" date="2019" name="Int. J. Syst. Evol. Microbiol.">
        <title>The Global Catalogue of Microorganisms (GCM) 10K type strain sequencing project: providing services to taxonomists for standard genome sequencing and annotation.</title>
        <authorList>
            <consortium name="The Broad Institute Genomics Platform"/>
            <consortium name="The Broad Institute Genome Sequencing Center for Infectious Disease"/>
            <person name="Wu L."/>
            <person name="Ma J."/>
        </authorList>
    </citation>
    <scope>NUCLEOTIDE SEQUENCE [LARGE SCALE GENOMIC DNA]</scope>
    <source>
        <strain evidence="1 2">JCM 6486</strain>
    </source>
</reference>
<comment type="caution">
    <text evidence="1">The sequence shown here is derived from an EMBL/GenBank/DDBJ whole genome shotgun (WGS) entry which is preliminary data.</text>
</comment>
<name>A0ABN1M3W7_9FIRM</name>
<accession>A0ABN1M3W7</accession>
<sequence length="56" mass="6414">MKEERNLKISFTTSGSGSESTRIALPIKWIRELGIDKENREVIAILDDDKIIVKKK</sequence>
<dbReference type="EMBL" id="BAAACP010000007">
    <property type="protein sequence ID" value="GAA0863528.1"/>
    <property type="molecule type" value="Genomic_DNA"/>
</dbReference>
<organism evidence="1 2">
    <name type="scientific">Paraclostridium tenue</name>
    <dbReference type="NCBI Taxonomy" id="1737"/>
    <lineage>
        <taxon>Bacteria</taxon>
        <taxon>Bacillati</taxon>
        <taxon>Bacillota</taxon>
        <taxon>Clostridia</taxon>
        <taxon>Peptostreptococcales</taxon>
        <taxon>Peptostreptococcaceae</taxon>
        <taxon>Paraclostridium</taxon>
    </lineage>
</organism>